<evidence type="ECO:0000313" key="7">
    <source>
        <dbReference type="EMBL" id="OTF99919.1"/>
    </source>
</evidence>
<name>A0A251SM69_HELAN</name>
<protein>
    <submittedName>
        <fullName evidence="7">Putative achaete-scute transcription factor-related protein</fullName>
    </submittedName>
</protein>
<evidence type="ECO:0000259" key="6">
    <source>
        <dbReference type="PROSITE" id="PS50888"/>
    </source>
</evidence>
<evidence type="ECO:0000313" key="8">
    <source>
        <dbReference type="Proteomes" id="UP000215914"/>
    </source>
</evidence>
<dbReference type="GO" id="GO:0046983">
    <property type="term" value="F:protein dimerization activity"/>
    <property type="evidence" value="ECO:0007669"/>
    <property type="project" value="InterPro"/>
</dbReference>
<evidence type="ECO:0000256" key="2">
    <source>
        <dbReference type="ARBA" id="ARBA00023015"/>
    </source>
</evidence>
<evidence type="ECO:0000256" key="5">
    <source>
        <dbReference type="SAM" id="MobiDB-lite"/>
    </source>
</evidence>
<evidence type="ECO:0000256" key="1">
    <source>
        <dbReference type="ARBA" id="ARBA00004123"/>
    </source>
</evidence>
<dbReference type="EMBL" id="CM007903">
    <property type="protein sequence ID" value="OTF99919.1"/>
    <property type="molecule type" value="Genomic_DNA"/>
</dbReference>
<feature type="compositionally biased region" description="Basic and acidic residues" evidence="5">
    <location>
        <begin position="75"/>
        <end position="93"/>
    </location>
</feature>
<sequence length="280" mass="31965">MFSFKHSDDLVFHQIPSLISFQQPARNQQDLVLNLHDHVPMESTTNIPLTKARKLHGDHSPSSKPNSGTTDQGVDDSKDEHTQRKLAHRELERQRRRDMAELYASLRGLLPLNYVKGKRSTSDHMHQAVNYIKYMQEKIKVLSVKRDRLKNFVEAGVPSPATNTEEEKQMNLLPNTISISSCNGGVHVLVNSCLIEHGFPLSRILKAISGEGYDVISCSCTKANQRLIHSIQTKCHLISPCCNKDYLRWPITTEFKITVELIKVKWILMLDRRSTTWIEG</sequence>
<dbReference type="SMART" id="SM00353">
    <property type="entry name" value="HLH"/>
    <property type="match status" value="1"/>
</dbReference>
<dbReference type="PANTHER" id="PTHR13935">
    <property type="entry name" value="ACHAETE-SCUTE TRANSCRIPTION FACTOR-RELATED"/>
    <property type="match status" value="1"/>
</dbReference>
<feature type="region of interest" description="Disordered" evidence="5">
    <location>
        <begin position="46"/>
        <end position="93"/>
    </location>
</feature>
<dbReference type="GO" id="GO:0000977">
    <property type="term" value="F:RNA polymerase II transcription regulatory region sequence-specific DNA binding"/>
    <property type="evidence" value="ECO:0000318"/>
    <property type="project" value="GO_Central"/>
</dbReference>
<accession>A0A251SM69</accession>
<dbReference type="Gene3D" id="4.10.280.10">
    <property type="entry name" value="Helix-loop-helix DNA-binding domain"/>
    <property type="match status" value="1"/>
</dbReference>
<keyword evidence="8" id="KW-1185">Reference proteome</keyword>
<dbReference type="PROSITE" id="PS50888">
    <property type="entry name" value="BHLH"/>
    <property type="match status" value="1"/>
</dbReference>
<dbReference type="InParanoid" id="A0A251SM69"/>
<dbReference type="InterPro" id="IPR036638">
    <property type="entry name" value="HLH_DNA-bd_sf"/>
</dbReference>
<reference evidence="8" key="1">
    <citation type="journal article" date="2017" name="Nature">
        <title>The sunflower genome provides insights into oil metabolism, flowering and Asterid evolution.</title>
        <authorList>
            <person name="Badouin H."/>
            <person name="Gouzy J."/>
            <person name="Grassa C.J."/>
            <person name="Murat F."/>
            <person name="Staton S.E."/>
            <person name="Cottret L."/>
            <person name="Lelandais-Briere C."/>
            <person name="Owens G.L."/>
            <person name="Carrere S."/>
            <person name="Mayjonade B."/>
            <person name="Legrand L."/>
            <person name="Gill N."/>
            <person name="Kane N.C."/>
            <person name="Bowers J.E."/>
            <person name="Hubner S."/>
            <person name="Bellec A."/>
            <person name="Berard A."/>
            <person name="Berges H."/>
            <person name="Blanchet N."/>
            <person name="Boniface M.C."/>
            <person name="Brunel D."/>
            <person name="Catrice O."/>
            <person name="Chaidir N."/>
            <person name="Claudel C."/>
            <person name="Donnadieu C."/>
            <person name="Faraut T."/>
            <person name="Fievet G."/>
            <person name="Helmstetter N."/>
            <person name="King M."/>
            <person name="Knapp S.J."/>
            <person name="Lai Z."/>
            <person name="Le Paslier M.C."/>
            <person name="Lippi Y."/>
            <person name="Lorenzon L."/>
            <person name="Mandel J.R."/>
            <person name="Marage G."/>
            <person name="Marchand G."/>
            <person name="Marquand E."/>
            <person name="Bret-Mestries E."/>
            <person name="Morien E."/>
            <person name="Nambeesan S."/>
            <person name="Nguyen T."/>
            <person name="Pegot-Espagnet P."/>
            <person name="Pouilly N."/>
            <person name="Raftis F."/>
            <person name="Sallet E."/>
            <person name="Schiex T."/>
            <person name="Thomas J."/>
            <person name="Vandecasteele C."/>
            <person name="Vares D."/>
            <person name="Vear F."/>
            <person name="Vautrin S."/>
            <person name="Crespi M."/>
            <person name="Mangin B."/>
            <person name="Burke J.M."/>
            <person name="Salse J."/>
            <person name="Munos S."/>
            <person name="Vincourt P."/>
            <person name="Rieseberg L.H."/>
            <person name="Langlade N.B."/>
        </authorList>
    </citation>
    <scope>NUCLEOTIDE SEQUENCE [LARGE SCALE GENOMIC DNA]</scope>
    <source>
        <strain evidence="8">cv. SF193</strain>
    </source>
</reference>
<dbReference type="PANTHER" id="PTHR13935:SF166">
    <property type="entry name" value="ACHAETE-SCUTE TRANSCRIPTION FACTOR-RELATED PROTEIN-RELATED"/>
    <property type="match status" value="1"/>
</dbReference>
<dbReference type="CDD" id="cd18914">
    <property type="entry name" value="bHLH_AtORG2_like"/>
    <property type="match status" value="1"/>
</dbReference>
<gene>
    <name evidence="7" type="ORF">HannXRQ_Chr14g0461851</name>
</gene>
<dbReference type="FunCoup" id="A0A251SM69">
    <property type="interactions" value="119"/>
</dbReference>
<feature type="domain" description="BHLH" evidence="6">
    <location>
        <begin position="83"/>
        <end position="135"/>
    </location>
</feature>
<dbReference type="AlphaFoldDB" id="A0A251SM69"/>
<organism evidence="7 8">
    <name type="scientific">Helianthus annuus</name>
    <name type="common">Common sunflower</name>
    <dbReference type="NCBI Taxonomy" id="4232"/>
    <lineage>
        <taxon>Eukaryota</taxon>
        <taxon>Viridiplantae</taxon>
        <taxon>Streptophyta</taxon>
        <taxon>Embryophyta</taxon>
        <taxon>Tracheophyta</taxon>
        <taxon>Spermatophyta</taxon>
        <taxon>Magnoliopsida</taxon>
        <taxon>eudicotyledons</taxon>
        <taxon>Gunneridae</taxon>
        <taxon>Pentapetalae</taxon>
        <taxon>asterids</taxon>
        <taxon>campanulids</taxon>
        <taxon>Asterales</taxon>
        <taxon>Asteraceae</taxon>
        <taxon>Asteroideae</taxon>
        <taxon>Heliantheae alliance</taxon>
        <taxon>Heliantheae</taxon>
        <taxon>Helianthus</taxon>
    </lineage>
</organism>
<dbReference type="SUPFAM" id="SSF47459">
    <property type="entry name" value="HLH, helix-loop-helix DNA-binding domain"/>
    <property type="match status" value="1"/>
</dbReference>
<keyword evidence="2" id="KW-0805">Transcription regulation</keyword>
<feature type="compositionally biased region" description="Polar residues" evidence="5">
    <location>
        <begin position="62"/>
        <end position="72"/>
    </location>
</feature>
<keyword evidence="3" id="KW-0804">Transcription</keyword>
<dbReference type="InterPro" id="IPR015660">
    <property type="entry name" value="MASH1/Ascl1a-like"/>
</dbReference>
<proteinExistence type="predicted"/>
<dbReference type="GO" id="GO:0090575">
    <property type="term" value="C:RNA polymerase II transcription regulator complex"/>
    <property type="evidence" value="ECO:0000318"/>
    <property type="project" value="GO_Central"/>
</dbReference>
<dbReference type="OMA" id="RWPITTE"/>
<evidence type="ECO:0000256" key="3">
    <source>
        <dbReference type="ARBA" id="ARBA00023163"/>
    </source>
</evidence>
<dbReference type="Pfam" id="PF00010">
    <property type="entry name" value="HLH"/>
    <property type="match status" value="1"/>
</dbReference>
<comment type="subcellular location">
    <subcellularLocation>
        <location evidence="1">Nucleus</location>
    </subcellularLocation>
</comment>
<dbReference type="Proteomes" id="UP000215914">
    <property type="component" value="Chromosome 14"/>
</dbReference>
<keyword evidence="4" id="KW-0539">Nucleus</keyword>
<dbReference type="InterPro" id="IPR011598">
    <property type="entry name" value="bHLH_dom"/>
</dbReference>
<evidence type="ECO:0000256" key="4">
    <source>
        <dbReference type="ARBA" id="ARBA00023242"/>
    </source>
</evidence>
<dbReference type="GO" id="GO:0006357">
    <property type="term" value="P:regulation of transcription by RNA polymerase II"/>
    <property type="evidence" value="ECO:0000318"/>
    <property type="project" value="GO_Central"/>
</dbReference>
<dbReference type="GO" id="GO:0000981">
    <property type="term" value="F:DNA-binding transcription factor activity, RNA polymerase II-specific"/>
    <property type="evidence" value="ECO:0000318"/>
    <property type="project" value="GO_Central"/>
</dbReference>